<dbReference type="InterPro" id="IPR011206">
    <property type="entry name" value="Citrate_lyase_beta/mcl1/mcl2"/>
</dbReference>
<dbReference type="EMBL" id="JAJVKT010000032">
    <property type="protein sequence ID" value="MCE7510870.1"/>
    <property type="molecule type" value="Genomic_DNA"/>
</dbReference>
<proteinExistence type="predicted"/>
<dbReference type="Pfam" id="PF03328">
    <property type="entry name" value="HpcH_HpaI"/>
    <property type="match status" value="1"/>
</dbReference>
<comment type="cofactor">
    <cofactor evidence="1">
        <name>Mg(2+)</name>
        <dbReference type="ChEBI" id="CHEBI:18420"/>
    </cofactor>
</comment>
<feature type="binding site" evidence="4">
    <location>
        <position position="119"/>
    </location>
    <ligand>
        <name>substrate</name>
    </ligand>
</feature>
<dbReference type="PIRSF" id="PIRSF015582">
    <property type="entry name" value="Cit_lyase_B"/>
    <property type="match status" value="1"/>
</dbReference>
<evidence type="ECO:0000256" key="1">
    <source>
        <dbReference type="ARBA" id="ARBA00001946"/>
    </source>
</evidence>
<dbReference type="Proteomes" id="UP001107961">
    <property type="component" value="Unassembled WGS sequence"/>
</dbReference>
<name>A0A9Q3ZEN0_9GAMM</name>
<comment type="caution">
    <text evidence="7">The sequence shown here is derived from an EMBL/GenBank/DDBJ whole genome shotgun (WGS) entry which is preliminary data.</text>
</comment>
<dbReference type="GeneID" id="94686694"/>
<accession>A0A9Q3ZEN0</accession>
<dbReference type="RefSeq" id="WP_022996786.1">
    <property type="nucleotide sequence ID" value="NZ_CP012331.1"/>
</dbReference>
<protein>
    <submittedName>
        <fullName evidence="7">CoA ester lyase</fullName>
    </submittedName>
</protein>
<evidence type="ECO:0000256" key="5">
    <source>
        <dbReference type="PIRSR" id="PIRSR015582-2"/>
    </source>
</evidence>
<evidence type="ECO:0000256" key="3">
    <source>
        <dbReference type="ARBA" id="ARBA00022842"/>
    </source>
</evidence>
<dbReference type="InterPro" id="IPR015813">
    <property type="entry name" value="Pyrv/PenolPyrv_kinase-like_dom"/>
</dbReference>
<evidence type="ECO:0000256" key="2">
    <source>
        <dbReference type="ARBA" id="ARBA00022723"/>
    </source>
</evidence>
<dbReference type="PANTHER" id="PTHR32308:SF10">
    <property type="entry name" value="CITRATE LYASE SUBUNIT BETA"/>
    <property type="match status" value="1"/>
</dbReference>
<evidence type="ECO:0000313" key="8">
    <source>
        <dbReference type="Proteomes" id="UP001107961"/>
    </source>
</evidence>
<dbReference type="GO" id="GO:0000287">
    <property type="term" value="F:magnesium ion binding"/>
    <property type="evidence" value="ECO:0007669"/>
    <property type="project" value="TreeGrafter"/>
</dbReference>
<dbReference type="PANTHER" id="PTHR32308">
    <property type="entry name" value="LYASE BETA SUBUNIT, PUTATIVE (AFU_ORTHOLOGUE AFUA_4G13030)-RELATED"/>
    <property type="match status" value="1"/>
</dbReference>
<dbReference type="GO" id="GO:0006107">
    <property type="term" value="P:oxaloacetate metabolic process"/>
    <property type="evidence" value="ECO:0007669"/>
    <property type="project" value="TreeGrafter"/>
</dbReference>
<dbReference type="AlphaFoldDB" id="A0A9Q3ZEN0"/>
<feature type="binding site" evidence="5">
    <location>
        <position position="145"/>
    </location>
    <ligand>
        <name>Mg(2+)</name>
        <dbReference type="ChEBI" id="CHEBI:18420"/>
    </ligand>
</feature>
<evidence type="ECO:0000313" key="7">
    <source>
        <dbReference type="EMBL" id="MCE7510870.1"/>
    </source>
</evidence>
<reference evidence="7" key="1">
    <citation type="submission" date="2022-01" db="EMBL/GenBank/DDBJ databases">
        <authorList>
            <person name="Karlyshev A.V."/>
            <person name="Jaspars M."/>
        </authorList>
    </citation>
    <scope>NUCLEOTIDE SEQUENCE</scope>
    <source>
        <strain evidence="7">AGSA3-2</strain>
    </source>
</reference>
<dbReference type="InterPro" id="IPR040442">
    <property type="entry name" value="Pyrv_kinase-like_dom_sf"/>
</dbReference>
<organism evidence="7 8">
    <name type="scientific">Alloalcanivorax xenomutans</name>
    <dbReference type="NCBI Taxonomy" id="1094342"/>
    <lineage>
        <taxon>Bacteria</taxon>
        <taxon>Pseudomonadati</taxon>
        <taxon>Pseudomonadota</taxon>
        <taxon>Gammaproteobacteria</taxon>
        <taxon>Oceanospirillales</taxon>
        <taxon>Alcanivoracaceae</taxon>
        <taxon>Alloalcanivorax</taxon>
    </lineage>
</organism>
<feature type="binding site" evidence="4">
    <location>
        <position position="68"/>
    </location>
    <ligand>
        <name>substrate</name>
    </ligand>
</feature>
<dbReference type="KEGG" id="axe:P40_09630"/>
<sequence length="273" mass="29236">MALRASRDARTMLFVPATRLERVAKAQASGADLVIIDLEDAVAEADKAEARRALADFLEQATTPLFVRMNGASTDHFEADIALCSQADAVHGIMLPKTESAGDVQRARIDGKALWPLVESVRGVINIPHIAACDGIERLTFGALDLSLDLGAEAGSEGAVTILDQCRAQLILHSRLNGLAGPVESVEPDFRNTEKVAAVALRAAQMGFTGMLCIHPGQIEPVRRAFSPTSEQLEWARRVVDGVAEHGATFQLDGQMVDEPVIQRARRLIAAAG</sequence>
<dbReference type="InterPro" id="IPR005000">
    <property type="entry name" value="Aldolase/citrate-lyase_domain"/>
</dbReference>
<feature type="binding site" evidence="5">
    <location>
        <position position="119"/>
    </location>
    <ligand>
        <name>Mg(2+)</name>
        <dbReference type="ChEBI" id="CHEBI:18420"/>
    </ligand>
</feature>
<gene>
    <name evidence="7" type="ORF">LZG35_19705</name>
</gene>
<evidence type="ECO:0000259" key="6">
    <source>
        <dbReference type="Pfam" id="PF03328"/>
    </source>
</evidence>
<keyword evidence="8" id="KW-1185">Reference proteome</keyword>
<dbReference type="GO" id="GO:0016829">
    <property type="term" value="F:lyase activity"/>
    <property type="evidence" value="ECO:0007669"/>
    <property type="project" value="UniProtKB-KW"/>
</dbReference>
<keyword evidence="2 5" id="KW-0479">Metal-binding</keyword>
<keyword evidence="3 5" id="KW-0460">Magnesium</keyword>
<feature type="domain" description="HpcH/HpaI aldolase/citrate lyase" evidence="6">
    <location>
        <begin position="10"/>
        <end position="216"/>
    </location>
</feature>
<evidence type="ECO:0000256" key="4">
    <source>
        <dbReference type="PIRSR" id="PIRSR015582-1"/>
    </source>
</evidence>
<dbReference type="Gene3D" id="3.20.20.60">
    <property type="entry name" value="Phosphoenolpyruvate-binding domains"/>
    <property type="match status" value="1"/>
</dbReference>
<dbReference type="SUPFAM" id="SSF51621">
    <property type="entry name" value="Phosphoenolpyruvate/pyruvate domain"/>
    <property type="match status" value="1"/>
</dbReference>
<keyword evidence="7" id="KW-0456">Lyase</keyword>